<dbReference type="KEGG" id="vgu:HYG85_13160"/>
<organism evidence="5 6">
    <name type="scientific">Vallitalea guaymasensis</name>
    <dbReference type="NCBI Taxonomy" id="1185412"/>
    <lineage>
        <taxon>Bacteria</taxon>
        <taxon>Bacillati</taxon>
        <taxon>Bacillota</taxon>
        <taxon>Clostridia</taxon>
        <taxon>Lachnospirales</taxon>
        <taxon>Vallitaleaceae</taxon>
        <taxon>Vallitalea</taxon>
    </lineage>
</organism>
<dbReference type="Gene3D" id="1.10.10.60">
    <property type="entry name" value="Homeodomain-like"/>
    <property type="match status" value="1"/>
</dbReference>
<dbReference type="AlphaFoldDB" id="A0A8J8MBT7"/>
<dbReference type="InterPro" id="IPR020449">
    <property type="entry name" value="Tscrpt_reg_AraC-type_HTH"/>
</dbReference>
<dbReference type="InterPro" id="IPR009057">
    <property type="entry name" value="Homeodomain-like_sf"/>
</dbReference>
<evidence type="ECO:0000256" key="3">
    <source>
        <dbReference type="ARBA" id="ARBA00023163"/>
    </source>
</evidence>
<evidence type="ECO:0000259" key="4">
    <source>
        <dbReference type="PROSITE" id="PS01124"/>
    </source>
</evidence>
<dbReference type="RefSeq" id="WP_212690059.1">
    <property type="nucleotide sequence ID" value="NZ_CP058561.1"/>
</dbReference>
<dbReference type="SUPFAM" id="SSF46689">
    <property type="entry name" value="Homeodomain-like"/>
    <property type="match status" value="1"/>
</dbReference>
<evidence type="ECO:0000313" key="5">
    <source>
        <dbReference type="EMBL" id="QUH29805.1"/>
    </source>
</evidence>
<keyword evidence="6" id="KW-1185">Reference proteome</keyword>
<dbReference type="SMART" id="SM00342">
    <property type="entry name" value="HTH_ARAC"/>
    <property type="match status" value="1"/>
</dbReference>
<dbReference type="PRINTS" id="PR00032">
    <property type="entry name" value="HTHARAC"/>
</dbReference>
<dbReference type="Pfam" id="PF12833">
    <property type="entry name" value="HTH_18"/>
    <property type="match status" value="1"/>
</dbReference>
<dbReference type="InterPro" id="IPR018060">
    <property type="entry name" value="HTH_AraC"/>
</dbReference>
<keyword evidence="2" id="KW-0238">DNA-binding</keyword>
<dbReference type="Proteomes" id="UP000677305">
    <property type="component" value="Chromosome"/>
</dbReference>
<reference evidence="5 6" key="1">
    <citation type="submission" date="2020-07" db="EMBL/GenBank/DDBJ databases">
        <title>Vallitalea guaymasensis genome.</title>
        <authorList>
            <person name="Postec A."/>
        </authorList>
    </citation>
    <scope>NUCLEOTIDE SEQUENCE [LARGE SCALE GENOMIC DNA]</scope>
    <source>
        <strain evidence="5 6">Ra1766G1</strain>
    </source>
</reference>
<keyword evidence="3" id="KW-0804">Transcription</keyword>
<dbReference type="GO" id="GO:0043565">
    <property type="term" value="F:sequence-specific DNA binding"/>
    <property type="evidence" value="ECO:0007669"/>
    <property type="project" value="InterPro"/>
</dbReference>
<sequence length="328" mass="37854">MTVHIESRQEYINFYKSISAVKKNGDELILSILPHYGAGKINIINISNYLSIMILDIKLKEDVDIIYRLPNQHFEISCCLGGIAQISSKNHKTINIEKDSVILLNSSDDNEISGNMKLFKNKKFVNMAFSFDRETYSEYHKVISKELWGEVLTSDEVKKKHTILAERLPHIKILFLSIYNIDIENSSLKKLYIESKILEIITQVAYASCDEQNKIKLNAYEKERIQRIPDIMMKNPSNPPMIDSLAKTTNINVNRLKKGFKYLYGDTIYSYFKKLKLHRAAILIQTTDKSMLDIAQDVGYSSQSQFGASFKKYYGVTPLEFSKQKYLL</sequence>
<dbReference type="PROSITE" id="PS01124">
    <property type="entry name" value="HTH_ARAC_FAMILY_2"/>
    <property type="match status" value="1"/>
</dbReference>
<dbReference type="PANTHER" id="PTHR47893:SF1">
    <property type="entry name" value="REGULATORY PROTEIN PCHR"/>
    <property type="match status" value="1"/>
</dbReference>
<dbReference type="PROSITE" id="PS00041">
    <property type="entry name" value="HTH_ARAC_FAMILY_1"/>
    <property type="match status" value="1"/>
</dbReference>
<protein>
    <submittedName>
        <fullName evidence="5">Helix-turn-helix transcriptional regulator</fullName>
    </submittedName>
</protein>
<dbReference type="EMBL" id="CP058561">
    <property type="protein sequence ID" value="QUH29805.1"/>
    <property type="molecule type" value="Genomic_DNA"/>
</dbReference>
<gene>
    <name evidence="5" type="ORF">HYG85_13160</name>
</gene>
<dbReference type="InterPro" id="IPR018062">
    <property type="entry name" value="HTH_AraC-typ_CS"/>
</dbReference>
<feature type="domain" description="HTH araC/xylS-type" evidence="4">
    <location>
        <begin position="226"/>
        <end position="324"/>
    </location>
</feature>
<accession>A0A8J8MBT7</accession>
<name>A0A8J8MBT7_9FIRM</name>
<evidence type="ECO:0000313" key="6">
    <source>
        <dbReference type="Proteomes" id="UP000677305"/>
    </source>
</evidence>
<evidence type="ECO:0000256" key="2">
    <source>
        <dbReference type="ARBA" id="ARBA00023125"/>
    </source>
</evidence>
<proteinExistence type="predicted"/>
<dbReference type="GO" id="GO:0003700">
    <property type="term" value="F:DNA-binding transcription factor activity"/>
    <property type="evidence" value="ECO:0007669"/>
    <property type="project" value="InterPro"/>
</dbReference>
<evidence type="ECO:0000256" key="1">
    <source>
        <dbReference type="ARBA" id="ARBA00023015"/>
    </source>
</evidence>
<dbReference type="PANTHER" id="PTHR47893">
    <property type="entry name" value="REGULATORY PROTEIN PCHR"/>
    <property type="match status" value="1"/>
</dbReference>
<dbReference type="InterPro" id="IPR053142">
    <property type="entry name" value="PchR_regulatory_protein"/>
</dbReference>
<keyword evidence="1" id="KW-0805">Transcription regulation</keyword>